<evidence type="ECO:0000313" key="4">
    <source>
        <dbReference type="EMBL" id="OAS89227.1"/>
    </source>
</evidence>
<dbReference type="SUPFAM" id="SSF53850">
    <property type="entry name" value="Periplasmic binding protein-like II"/>
    <property type="match status" value="1"/>
</dbReference>
<organism evidence="4 5">
    <name type="scientific">Metabacillus litoralis</name>
    <dbReference type="NCBI Taxonomy" id="152268"/>
    <lineage>
        <taxon>Bacteria</taxon>
        <taxon>Bacillati</taxon>
        <taxon>Bacillota</taxon>
        <taxon>Bacilli</taxon>
        <taxon>Bacillales</taxon>
        <taxon>Bacillaceae</taxon>
        <taxon>Metabacillus</taxon>
    </lineage>
</organism>
<dbReference type="RefSeq" id="WP_066324436.1">
    <property type="nucleotide sequence ID" value="NZ_LWSG01000001.1"/>
</dbReference>
<comment type="caution">
    <text evidence="4">The sequence shown here is derived from an EMBL/GenBank/DDBJ whole genome shotgun (WGS) entry which is preliminary data.</text>
</comment>
<dbReference type="Gene3D" id="3.40.190.10">
    <property type="entry name" value="Periplasmic binding protein-like II"/>
    <property type="match status" value="2"/>
</dbReference>
<evidence type="ECO:0000256" key="1">
    <source>
        <dbReference type="ARBA" id="ARBA00008520"/>
    </source>
</evidence>
<dbReference type="AlphaFoldDB" id="A0A179T598"/>
<sequence>MFKRRGIFSVLSILLVVTLCLYGCSGKETGGSESSNRDKSLTVLVEGGSPAFTVAKETAEEFKEKTGYEVKIESVPYTGVYDKLKAEVASQAGAFDVATIDILWFPALAGGLLPLDGMISNEIEKDLFPGLISGGSYQDKVYGMPVWTNAKNIIYRTDLFEDETNKTKFKAEYGYDLHPPKTWTEYRDIAKFFTGDTDQDVKVDMYGTTVFGANNGDAVASWLDHATQAGTESLVIDKNGEVIVNTKPYVESLQFLTDILNTDKSVPNGALEIASAETSELFWSGKAAMMIAWGHFYIPSNDPKQSQVAGKVGSAPMIAGSAGIGAVPGPWYQVIPSSSKKQEIAKEYLEFIYEKNELFMETLGVAARVSVFEEYSKKEGYEHLEPLMTTLSGEQTQNRPDITEWQQIESEALIPAVQYALSGEKTPQEALDWAAEIIKGILPPK</sequence>
<dbReference type="CDD" id="cd13585">
    <property type="entry name" value="PBP2_TMBP_like"/>
    <property type="match status" value="1"/>
</dbReference>
<comment type="similarity">
    <text evidence="1">Belongs to the bacterial solute-binding protein 1 family.</text>
</comment>
<dbReference type="InterPro" id="IPR050490">
    <property type="entry name" value="Bact_solute-bd_prot1"/>
</dbReference>
<proteinExistence type="inferred from homology"/>
<keyword evidence="5" id="KW-1185">Reference proteome</keyword>
<reference evidence="5" key="1">
    <citation type="submission" date="2016-04" db="EMBL/GenBank/DDBJ databases">
        <authorList>
            <person name="Lyu Z."/>
            <person name="Lyu W."/>
        </authorList>
    </citation>
    <scope>NUCLEOTIDE SEQUENCE [LARGE SCALE GENOMIC DNA]</scope>
    <source>
        <strain evidence="5">C44</strain>
    </source>
</reference>
<dbReference type="Pfam" id="PF01547">
    <property type="entry name" value="SBP_bac_1"/>
    <property type="match status" value="1"/>
</dbReference>
<keyword evidence="2" id="KW-0813">Transport</keyword>
<evidence type="ECO:0000256" key="3">
    <source>
        <dbReference type="ARBA" id="ARBA00022729"/>
    </source>
</evidence>
<name>A0A179T598_9BACI</name>
<protein>
    <submittedName>
        <fullName evidence="4">ABC transporter substrate-binding protein</fullName>
    </submittedName>
</protein>
<dbReference type="EMBL" id="LWSG01000001">
    <property type="protein sequence ID" value="OAS89227.1"/>
    <property type="molecule type" value="Genomic_DNA"/>
</dbReference>
<accession>A0A179T598</accession>
<evidence type="ECO:0000313" key="5">
    <source>
        <dbReference type="Proteomes" id="UP000078534"/>
    </source>
</evidence>
<gene>
    <name evidence="4" type="ORF">A6K24_01335</name>
</gene>
<dbReference type="PANTHER" id="PTHR43649">
    <property type="entry name" value="ARABINOSE-BINDING PROTEIN-RELATED"/>
    <property type="match status" value="1"/>
</dbReference>
<dbReference type="InterPro" id="IPR006059">
    <property type="entry name" value="SBP"/>
</dbReference>
<dbReference type="Proteomes" id="UP000078534">
    <property type="component" value="Unassembled WGS sequence"/>
</dbReference>
<dbReference type="OrthoDB" id="9770625at2"/>
<dbReference type="PANTHER" id="PTHR43649:SF34">
    <property type="entry name" value="ABC TRANSPORTER PERIPLASMIC-BINDING PROTEIN YCJN-RELATED"/>
    <property type="match status" value="1"/>
</dbReference>
<keyword evidence="3" id="KW-0732">Signal</keyword>
<dbReference type="STRING" id="152268.A6K24_01335"/>
<evidence type="ECO:0000256" key="2">
    <source>
        <dbReference type="ARBA" id="ARBA00022448"/>
    </source>
</evidence>